<dbReference type="EMBL" id="AOPY01001619">
    <property type="protein sequence ID" value="EPJ35656.1"/>
    <property type="molecule type" value="Genomic_DNA"/>
</dbReference>
<protein>
    <recommendedName>
        <fullName evidence="4">LysM domain-containing protein</fullName>
    </recommendedName>
</protein>
<comment type="caution">
    <text evidence="2">The sequence shown here is derived from an EMBL/GenBank/DDBJ whole genome shotgun (WGS) entry which is preliminary data.</text>
</comment>
<sequence length="149" mass="16668">MAGIEPYENALDAIPGAHPYPRTSRYHDAEIGVHRQPDGTEVRYTKRRLLPPLEESEDTQTHTVRTGERPDLLAQRYFGDPGQWWQIADANPVLDPRELTAEPGSEVDIPLAGHFPAGGAAWLNCPWAAAPFTSRCTWDRSWCVPSPPR</sequence>
<name>S4MGL5_9ACTN</name>
<evidence type="ECO:0000313" key="3">
    <source>
        <dbReference type="Proteomes" id="UP000015001"/>
    </source>
</evidence>
<keyword evidence="3" id="KW-1185">Reference proteome</keyword>
<evidence type="ECO:0000313" key="2">
    <source>
        <dbReference type="EMBL" id="EPJ35656.1"/>
    </source>
</evidence>
<accession>S4MGL5</accession>
<evidence type="ECO:0008006" key="4">
    <source>
        <dbReference type="Google" id="ProtNLM"/>
    </source>
</evidence>
<dbReference type="RefSeq" id="WP_020276137.1">
    <property type="nucleotide sequence ID" value="NZ_KE354391.1"/>
</dbReference>
<organism evidence="2 3">
    <name type="scientific">Streptomyces afghaniensis 772</name>
    <dbReference type="NCBI Taxonomy" id="1283301"/>
    <lineage>
        <taxon>Bacteria</taxon>
        <taxon>Bacillati</taxon>
        <taxon>Actinomycetota</taxon>
        <taxon>Actinomycetes</taxon>
        <taxon>Kitasatosporales</taxon>
        <taxon>Streptomycetaceae</taxon>
        <taxon>Streptomyces</taxon>
    </lineage>
</organism>
<feature type="region of interest" description="Disordered" evidence="1">
    <location>
        <begin position="1"/>
        <end position="68"/>
    </location>
</feature>
<evidence type="ECO:0000256" key="1">
    <source>
        <dbReference type="SAM" id="MobiDB-lite"/>
    </source>
</evidence>
<dbReference type="PATRIC" id="fig|1283301.3.peg.7241"/>
<dbReference type="Proteomes" id="UP000015001">
    <property type="component" value="Unassembled WGS sequence"/>
</dbReference>
<proteinExistence type="predicted"/>
<dbReference type="AlphaFoldDB" id="S4MGL5"/>
<feature type="compositionally biased region" description="Basic and acidic residues" evidence="1">
    <location>
        <begin position="25"/>
        <end position="44"/>
    </location>
</feature>
<gene>
    <name evidence="2" type="ORF">STAFG_7292</name>
</gene>
<reference evidence="2 3" key="1">
    <citation type="submission" date="2013-02" db="EMBL/GenBank/DDBJ databases">
        <title>Draft Genome Sequence of Streptomyces afghaniensis, Which Produces Compounds of the Julimycin B-Complex.</title>
        <authorList>
            <person name="Gruening B.A."/>
            <person name="Praeg A."/>
            <person name="Erxleben A."/>
            <person name="Guenther S."/>
            <person name="Fiedler H.-P."/>
            <person name="Goodfellow M."/>
            <person name="Mueller M."/>
        </authorList>
    </citation>
    <scope>NUCLEOTIDE SEQUENCE [LARGE SCALE GENOMIC DNA]</scope>
    <source>
        <strain evidence="2 3">772</strain>
    </source>
</reference>
<dbReference type="HOGENOM" id="CLU_146747_0_0_11"/>